<dbReference type="GO" id="GO:0015031">
    <property type="term" value="P:protein transport"/>
    <property type="evidence" value="ECO:0007669"/>
    <property type="project" value="UniProtKB-KW"/>
</dbReference>
<feature type="region of interest" description="Disordered" evidence="9">
    <location>
        <begin position="997"/>
        <end position="1020"/>
    </location>
</feature>
<dbReference type="InterPro" id="IPR013167">
    <property type="entry name" value="COG4_M"/>
</dbReference>
<dbReference type="InterPro" id="IPR048684">
    <property type="entry name" value="COG4_C"/>
</dbReference>
<proteinExistence type="inferred from homology"/>
<dbReference type="OrthoDB" id="47059at2759"/>
<dbReference type="Pfam" id="PF20663">
    <property type="entry name" value="COG4_N"/>
    <property type="match status" value="1"/>
</dbReference>
<organism evidence="11 12">
    <name type="scientific">Ophiocordyceps camponoti-floridani</name>
    <dbReference type="NCBI Taxonomy" id="2030778"/>
    <lineage>
        <taxon>Eukaryota</taxon>
        <taxon>Fungi</taxon>
        <taxon>Dikarya</taxon>
        <taxon>Ascomycota</taxon>
        <taxon>Pezizomycotina</taxon>
        <taxon>Sordariomycetes</taxon>
        <taxon>Hypocreomycetidae</taxon>
        <taxon>Hypocreales</taxon>
        <taxon>Ophiocordycipitaceae</taxon>
        <taxon>Ophiocordyceps</taxon>
    </lineage>
</organism>
<dbReference type="InterPro" id="IPR048680">
    <property type="entry name" value="COG4_N"/>
</dbReference>
<dbReference type="Pfam" id="PF08318">
    <property type="entry name" value="COG4_m"/>
    <property type="match status" value="1"/>
</dbReference>
<dbReference type="Proteomes" id="UP000562929">
    <property type="component" value="Unassembled WGS sequence"/>
</dbReference>
<evidence type="ECO:0000256" key="9">
    <source>
        <dbReference type="SAM" id="MobiDB-lite"/>
    </source>
</evidence>
<keyword evidence="12" id="KW-1185">Reference proteome</keyword>
<keyword evidence="4" id="KW-0813">Transport</keyword>
<evidence type="ECO:0000259" key="10">
    <source>
        <dbReference type="SMART" id="SM00762"/>
    </source>
</evidence>
<evidence type="ECO:0000256" key="8">
    <source>
        <dbReference type="ARBA" id="ARBA00031340"/>
    </source>
</evidence>
<feature type="region of interest" description="Disordered" evidence="9">
    <location>
        <begin position="764"/>
        <end position="783"/>
    </location>
</feature>
<dbReference type="SMART" id="SM00762">
    <property type="entry name" value="Cog4"/>
    <property type="match status" value="1"/>
</dbReference>
<dbReference type="PANTHER" id="PTHR24016:SF0">
    <property type="entry name" value="CONSERVED OLIGOMERIC GOLGI COMPLEX SUBUNIT 4"/>
    <property type="match status" value="1"/>
</dbReference>
<evidence type="ECO:0000256" key="3">
    <source>
        <dbReference type="ARBA" id="ARBA00020975"/>
    </source>
</evidence>
<comment type="subcellular location">
    <subcellularLocation>
        <location evidence="1">Golgi apparatus membrane</location>
        <topology evidence="1">Peripheral membrane protein</topology>
    </subcellularLocation>
</comment>
<dbReference type="Pfam" id="PF20662">
    <property type="entry name" value="COG4_C"/>
    <property type="match status" value="1"/>
</dbReference>
<feature type="domain" description="COG4 transport protein middle alpha-helical bundle" evidence="10">
    <location>
        <begin position="174"/>
        <end position="507"/>
    </location>
</feature>
<evidence type="ECO:0000256" key="5">
    <source>
        <dbReference type="ARBA" id="ARBA00022927"/>
    </source>
</evidence>
<accession>A0A8H4QBZ4</accession>
<evidence type="ECO:0000256" key="1">
    <source>
        <dbReference type="ARBA" id="ARBA00004395"/>
    </source>
</evidence>
<comment type="similarity">
    <text evidence="2">Belongs to the COG4 family.</text>
</comment>
<evidence type="ECO:0000256" key="4">
    <source>
        <dbReference type="ARBA" id="ARBA00022448"/>
    </source>
</evidence>
<gene>
    <name evidence="11" type="ORF">GQ602_000321</name>
</gene>
<dbReference type="GO" id="GO:0000139">
    <property type="term" value="C:Golgi membrane"/>
    <property type="evidence" value="ECO:0007669"/>
    <property type="project" value="UniProtKB-SubCell"/>
</dbReference>
<protein>
    <recommendedName>
        <fullName evidence="3">Conserved oligomeric Golgi complex subunit 4</fullName>
    </recommendedName>
    <alternativeName>
        <fullName evidence="8">Component of oligomeric Golgi complex 4</fullName>
    </alternativeName>
</protein>
<sequence length="1466" mass="162465">MSSPRNSAALDLMMLEAGSEAELRAALTELHRGEATLQKRLDELLASKTDFSRDLDRLDVLRASLGAQVVTARSIGSEMLASAAETAGRLSDRVKGLDLEKSRVEETLGVVEQVAELKACVNGVVGSMGAPQDWEAAAGYLARAAKIPEDIVRGAFAATIVPSVEVPDAPWVTLESARESLCGLFLREFDKAAGEGDGTKVTRFFKLFPLIGRADVGLDVYGRYVCQGVAGTARATLRDGGQSRNEGFFYANALTKLFEHIAQIVDGHGALIERHYGAGKVVRVIERLQAEADVQGGIILDTWSDERAVDRKLTDVKSYPFSFLVQSFLPQPGRGSLPAVGNPNPRNSEDEGVNMKEVDGLLNEMALMLGRWSLYARFLSGKCMDPGAEDGPLAVADVIVKSNLYRKTSNKLTTPYNVMTTFFFRRSVEKAFQLDEYPRGLSLSMSRPLEGNAPYIILAVDDVMYVADAVIQRSLSTSQREVASSVIPTVGRVLGSEFIGMIQRKMRDESYPKPAVQGGLPPEDKIVQFMVLINSLDMANEYLGRIISSRVASDEDGATLKEPLTKLFPFERDVSLVANALLALQTRFMAKSMELLNEGVQVLFNQVVKLRLRPVLSDTFRDADYTMTEEEVLELAQHNDESESDALDQVRRRFEHGWDQLMRPMARLMTAKTYGILLDTTARHLSRVLEKRLLSHGGKMSAFGAVRIERDFTAMVDAVSRGDYAVRDVFSRLTQLLMVANMEDDDLASLIFLIFSSSWKGPKPGLEQEAEHHSRHRHHERSHINTEPVVDQAAIAVASTGCSCLVTTRPLVVCLCLLVVSVVGTDWPKLVPRRPPQDDVTRSSGSASAPRTLYIVSRREPRVVVVDGIPADVNIFMQRRLEFESYQAQPGNSQAIIIAHEDIASAVSCFLQRWTRSRLKRVTQFYIYQIERDGAINCPCPILGRGNNLAYDGYFVYQPWLGRSDHRLIRWAPLPLGMRRMAWMFTEAVLSQMQWHDENPSRLPREPTTTTTVGPQPSEPQDCVLGQYAGSTGMLSQEDIDEILGEFDQDDEPGAVLTEEDMAGILEEHPECDAAQDQAAAQQQVSHLTNTDLDLLFDDAEGVLQMLLSQEELDQKDCSSAMNLFRGPSKRSTSPTGNCCQFLALIREQVRSHACSHFSQLHFGLKLASNSLAGGTYDDIMLAIGFDTVTLAEHPSKYFDEEIRIDLEAAFGSSVVAVQDIRHFAVFSLPGQRSIADEWIIESLSLTGLCAGSHRLAQVRIEVNEGFSRWGDYGDKTHYNGRVDINDWRWLFPDAETRTVAVQPPGQPHACTHLESLQVRLMLGNWWGQGTWDKIYMDMGPGLLPGSGRLLLATEPSAGFDETIQVDLKQAFGSEIVAINQILAEPKIIRLYSALSSDERKGNEPDGWRLSGFLLRGKCAGSPRTVMAERYAGVDMECKRSVGEDWSEVFHGGGLRLQDWLWEDGS</sequence>
<name>A0A8H4QBZ4_9HYPO</name>
<evidence type="ECO:0000256" key="7">
    <source>
        <dbReference type="ARBA" id="ARBA00023136"/>
    </source>
</evidence>
<evidence type="ECO:0000256" key="2">
    <source>
        <dbReference type="ARBA" id="ARBA00009215"/>
    </source>
</evidence>
<evidence type="ECO:0000313" key="11">
    <source>
        <dbReference type="EMBL" id="KAF4594708.1"/>
    </source>
</evidence>
<keyword evidence="7" id="KW-0472">Membrane</keyword>
<reference evidence="11 12" key="1">
    <citation type="journal article" date="2020" name="G3 (Bethesda)">
        <title>Genetic Underpinnings of Host Manipulation by Ophiocordyceps as Revealed by Comparative Transcriptomics.</title>
        <authorList>
            <person name="Will I."/>
            <person name="Das B."/>
            <person name="Trinh T."/>
            <person name="Brachmann A."/>
            <person name="Ohm R.A."/>
            <person name="de Bekker C."/>
        </authorList>
    </citation>
    <scope>NUCLEOTIDE SEQUENCE [LARGE SCALE GENOMIC DNA]</scope>
    <source>
        <strain evidence="11 12">EC05</strain>
    </source>
</reference>
<dbReference type="PANTHER" id="PTHR24016">
    <property type="entry name" value="CONSERVED OLIGOMERIC GOLGI COMPLEX SUBUNIT 4"/>
    <property type="match status" value="1"/>
</dbReference>
<evidence type="ECO:0000256" key="6">
    <source>
        <dbReference type="ARBA" id="ARBA00023034"/>
    </source>
</evidence>
<dbReference type="Gene3D" id="1.20.58.1970">
    <property type="match status" value="1"/>
</dbReference>
<evidence type="ECO:0000313" key="12">
    <source>
        <dbReference type="Proteomes" id="UP000562929"/>
    </source>
</evidence>
<keyword evidence="6" id="KW-0333">Golgi apparatus</keyword>
<dbReference type="EMBL" id="JAACLJ010000001">
    <property type="protein sequence ID" value="KAF4594708.1"/>
    <property type="molecule type" value="Genomic_DNA"/>
</dbReference>
<comment type="caution">
    <text evidence="11">The sequence shown here is derived from an EMBL/GenBank/DDBJ whole genome shotgun (WGS) entry which is preliminary data.</text>
</comment>
<keyword evidence="5" id="KW-0653">Protein transport</keyword>
<dbReference type="InterPro" id="IPR048682">
    <property type="entry name" value="COG4"/>
</dbReference>